<feature type="region of interest" description="Disordered" evidence="1">
    <location>
        <begin position="58"/>
        <end position="88"/>
    </location>
</feature>
<evidence type="ECO:0000256" key="1">
    <source>
        <dbReference type="SAM" id="MobiDB-lite"/>
    </source>
</evidence>
<evidence type="ECO:0000313" key="3">
    <source>
        <dbReference type="Proteomes" id="UP000053240"/>
    </source>
</evidence>
<keyword evidence="3" id="KW-1185">Reference proteome</keyword>
<dbReference type="InParanoid" id="A0A194RJB3"/>
<evidence type="ECO:0000313" key="2">
    <source>
        <dbReference type="EMBL" id="KPJ17918.1"/>
    </source>
</evidence>
<feature type="compositionally biased region" description="Polar residues" evidence="1">
    <location>
        <begin position="65"/>
        <end position="83"/>
    </location>
</feature>
<sequence length="223" mass="25195">METQHPKQNKSTEEIKETTDNLTVTQETTLSYSTESTLATTNETNAKNICTRTLTTTLSTKTTTDSPPRNVSGVQSETSTNLESTDHRNPVSFTTVYTFMPSNETLSTTKMAETTETTKSTEITTMKSIIETSVNSAPIEESSSVKFNSVSPRDPCSAYPKHCDRPTSWETTVKGETRDFYRILKARYGDRMKILKRTTNWARRMKILNGIKPDFYFGRHIES</sequence>
<name>A0A194RJB3_PAPMA</name>
<accession>A0A194RJB3</accession>
<proteinExistence type="predicted"/>
<dbReference type="AlphaFoldDB" id="A0A194RJB3"/>
<feature type="compositionally biased region" description="Basic and acidic residues" evidence="1">
    <location>
        <begin position="10"/>
        <end position="19"/>
    </location>
</feature>
<feature type="region of interest" description="Disordered" evidence="1">
    <location>
        <begin position="1"/>
        <end position="29"/>
    </location>
</feature>
<organism evidence="2 3">
    <name type="scientific">Papilio machaon</name>
    <name type="common">Old World swallowtail butterfly</name>
    <dbReference type="NCBI Taxonomy" id="76193"/>
    <lineage>
        <taxon>Eukaryota</taxon>
        <taxon>Metazoa</taxon>
        <taxon>Ecdysozoa</taxon>
        <taxon>Arthropoda</taxon>
        <taxon>Hexapoda</taxon>
        <taxon>Insecta</taxon>
        <taxon>Pterygota</taxon>
        <taxon>Neoptera</taxon>
        <taxon>Endopterygota</taxon>
        <taxon>Lepidoptera</taxon>
        <taxon>Glossata</taxon>
        <taxon>Ditrysia</taxon>
        <taxon>Papilionoidea</taxon>
        <taxon>Papilionidae</taxon>
        <taxon>Papilioninae</taxon>
        <taxon>Papilio</taxon>
    </lineage>
</organism>
<dbReference type="EMBL" id="KQ460075">
    <property type="protein sequence ID" value="KPJ17918.1"/>
    <property type="molecule type" value="Genomic_DNA"/>
</dbReference>
<dbReference type="Proteomes" id="UP000053240">
    <property type="component" value="Unassembled WGS sequence"/>
</dbReference>
<protein>
    <submittedName>
        <fullName evidence="2">Uncharacterized protein</fullName>
    </submittedName>
</protein>
<gene>
    <name evidence="2" type="ORF">RR48_07315</name>
</gene>
<reference evidence="2 3" key="1">
    <citation type="journal article" date="2015" name="Nat. Commun.">
        <title>Outbred genome sequencing and CRISPR/Cas9 gene editing in butterflies.</title>
        <authorList>
            <person name="Li X."/>
            <person name="Fan D."/>
            <person name="Zhang W."/>
            <person name="Liu G."/>
            <person name="Zhang L."/>
            <person name="Zhao L."/>
            <person name="Fang X."/>
            <person name="Chen L."/>
            <person name="Dong Y."/>
            <person name="Chen Y."/>
            <person name="Ding Y."/>
            <person name="Zhao R."/>
            <person name="Feng M."/>
            <person name="Zhu Y."/>
            <person name="Feng Y."/>
            <person name="Jiang X."/>
            <person name="Zhu D."/>
            <person name="Xiang H."/>
            <person name="Feng X."/>
            <person name="Li S."/>
            <person name="Wang J."/>
            <person name="Zhang G."/>
            <person name="Kronforst M.R."/>
            <person name="Wang W."/>
        </authorList>
    </citation>
    <scope>NUCLEOTIDE SEQUENCE [LARGE SCALE GENOMIC DNA]</scope>
    <source>
        <strain evidence="2">Ya'a_city_454_Pm</strain>
        <tissue evidence="2">Whole body</tissue>
    </source>
</reference>